<gene>
    <name evidence="1" type="ORF">DCF15_17910</name>
</gene>
<comment type="caution">
    <text evidence="1">The sequence shown here is derived from an EMBL/GenBank/DDBJ whole genome shotgun (WGS) entry which is preliminary data.</text>
</comment>
<sequence>MTIPLPNLDDRTYAELVEAARSQIPIEYPAWTDHNPTDTGIVLIELLAWLTEMILYRVNQIPDRNLQTFLELLNGPTWQLQGDLKTAMQQTVVELRRRYRAVNTADFERLIMADWNLAATANPISRVRCIPQRNLDATAEAQRALAPAHISLVVIPAAKEQTEFSVAALPQPSDALKSALLEWLEPRRLLTTRLHVVGPNYVPIRLSATLYLKTGSNPTALRQEVISRTRAFFHPLNSATNAASYWSGQGWPFGRAVYRSEIYQLLDQVPGVDFVENIALEVPEEHRQQGENADITLDAHELVDITLDNNSFDMKERRGNDWQSIA</sequence>
<name>A0A2W4WVA1_9CYAN</name>
<evidence type="ECO:0000313" key="2">
    <source>
        <dbReference type="Proteomes" id="UP000249794"/>
    </source>
</evidence>
<dbReference type="EMBL" id="QBMP01000238">
    <property type="protein sequence ID" value="PZO48450.1"/>
    <property type="molecule type" value="Genomic_DNA"/>
</dbReference>
<reference evidence="1 2" key="2">
    <citation type="submission" date="2018-06" db="EMBL/GenBank/DDBJ databases">
        <title>Metagenomic assembly of (sub)arctic Cyanobacteria and their associated microbiome from non-axenic cultures.</title>
        <authorList>
            <person name="Baurain D."/>
        </authorList>
    </citation>
    <scope>NUCLEOTIDE SEQUENCE [LARGE SCALE GENOMIC DNA]</scope>
    <source>
        <strain evidence="1">ULC027bin1</strain>
    </source>
</reference>
<proteinExistence type="predicted"/>
<dbReference type="AlphaFoldDB" id="A0A2W4WVA1"/>
<reference evidence="2" key="1">
    <citation type="submission" date="2018-04" db="EMBL/GenBank/DDBJ databases">
        <authorList>
            <person name="Cornet L."/>
        </authorList>
    </citation>
    <scope>NUCLEOTIDE SEQUENCE [LARGE SCALE GENOMIC DNA]</scope>
</reference>
<accession>A0A2W4WVA1</accession>
<evidence type="ECO:0000313" key="1">
    <source>
        <dbReference type="EMBL" id="PZO48450.1"/>
    </source>
</evidence>
<organism evidence="1 2">
    <name type="scientific">Phormidesmis priestleyi</name>
    <dbReference type="NCBI Taxonomy" id="268141"/>
    <lineage>
        <taxon>Bacteria</taxon>
        <taxon>Bacillati</taxon>
        <taxon>Cyanobacteriota</taxon>
        <taxon>Cyanophyceae</taxon>
        <taxon>Leptolyngbyales</taxon>
        <taxon>Leptolyngbyaceae</taxon>
        <taxon>Phormidesmis</taxon>
    </lineage>
</organism>
<protein>
    <submittedName>
        <fullName evidence="1">Baseplate protein J</fullName>
    </submittedName>
</protein>
<dbReference type="Proteomes" id="UP000249794">
    <property type="component" value="Unassembled WGS sequence"/>
</dbReference>